<dbReference type="CDD" id="cd11341">
    <property type="entry name" value="AmyAc_Pullulanase_LD-like"/>
    <property type="match status" value="1"/>
</dbReference>
<dbReference type="PANTHER" id="PTHR43002">
    <property type="entry name" value="GLYCOGEN DEBRANCHING ENZYME"/>
    <property type="match status" value="1"/>
</dbReference>
<evidence type="ECO:0000259" key="2">
    <source>
        <dbReference type="SMART" id="SM00642"/>
    </source>
</evidence>
<dbReference type="SUPFAM" id="SSF51445">
    <property type="entry name" value="(Trans)glycosidases"/>
    <property type="match status" value="1"/>
</dbReference>
<dbReference type="InterPro" id="IPR006047">
    <property type="entry name" value="GH13_cat_dom"/>
</dbReference>
<accession>U2DYR1</accession>
<dbReference type="FunCoup" id="U2DYR1">
    <property type="interactions" value="136"/>
</dbReference>
<reference evidence="3 4" key="2">
    <citation type="journal article" date="2013" name="PLoS ONE">
        <title>INDIGO - INtegrated Data Warehouse of MIcrobial GenOmes with Examples from the Red Sea Extremophiles.</title>
        <authorList>
            <person name="Alam I."/>
            <person name="Antunes A."/>
            <person name="Kamau A.A."/>
            <person name="Ba Alawi W."/>
            <person name="Kalkatawi M."/>
            <person name="Stingl U."/>
            <person name="Bajic V.B."/>
        </authorList>
    </citation>
    <scope>NUCLEOTIDE SEQUENCE [LARGE SCALE GENOMIC DNA]</scope>
    <source>
        <strain evidence="3 4">SSD-17B</strain>
    </source>
</reference>
<evidence type="ECO:0000256" key="1">
    <source>
        <dbReference type="ARBA" id="ARBA00008061"/>
    </source>
</evidence>
<sequence length="688" mass="78487">MDEYKKYDQDEFNETFFYEGSDLGAIYTKEKTTFKVWSPDASKIILMLYDKGYNSKPYDKIKMKKDEKGTFTTVVSEDLQGVYYTYEVHHGKTIYETVDIYAKACSVNGQRGMVVDLDSTNPEGFENDTRPTFVHPTDAIIYEAHVRDLTIHRSAGCEHPGKFLGLAEVGTTSPEGLATGIDHLVEMGITHLHLLPIFDFGSIDETKPELLQYNWGYAPVNYNIPEGSFSTNPLDGTVRIQELKQLIQTLHKKGIRVIMDVVYNHTQDSSESNFHKTVPYYYHRLDENGNFSNGSGCGNELASERPMVRKYIIDSLLYWVEEYHVDGFRFDLMGLHDVKTMNEIREALDQVDATIITYGEGWTAEKTPLPVTEQAIKNNIHKMPRIAAFSDEGRDGIKGHVMYRDQPGFVNGAINMEETVKFSIVAATEHPQVDYDNINYSKKPWANQPHQTINYVSCHDNLTLYDKLVETTEGLDMETRIKMHKMSNAIVLTSQGIPFLHAGVEFLRTKNGDENSYKSPDTINEIVWHSKYDHREIVDYYKGLIRLRKEHPAFRMTTTEQIQTHLEFIDPSVSNTIGYTITNSANGDVWEDIAVLFNANTSEVKFKLPHFGVWNIVVDGERAGTETIRSFTGDEIVIKELTSMVLYSNEKQVNEVKVVERNKTNFKNVAVAAGVLGAWWLLRRGKKK</sequence>
<gene>
    <name evidence="3" type="ORF">HLPCO_000033</name>
</gene>
<dbReference type="InterPro" id="IPR049117">
    <property type="entry name" value="pulA_all-beta"/>
</dbReference>
<dbReference type="Gene3D" id="2.60.40.10">
    <property type="entry name" value="Immunoglobulins"/>
    <property type="match status" value="1"/>
</dbReference>
<dbReference type="Gene3D" id="3.20.20.80">
    <property type="entry name" value="Glycosidases"/>
    <property type="match status" value="1"/>
</dbReference>
<dbReference type="Pfam" id="PF21653">
    <property type="entry name" value="pulA_all-beta"/>
    <property type="match status" value="1"/>
</dbReference>
<evidence type="ECO:0000313" key="4">
    <source>
        <dbReference type="Proteomes" id="UP000005707"/>
    </source>
</evidence>
<dbReference type="SUPFAM" id="SSF81296">
    <property type="entry name" value="E set domains"/>
    <property type="match status" value="1"/>
</dbReference>
<dbReference type="InterPro" id="IPR004193">
    <property type="entry name" value="Glyco_hydro_13_N"/>
</dbReference>
<dbReference type="NCBIfam" id="TIGR02104">
    <property type="entry name" value="pulA_typeI"/>
    <property type="match status" value="1"/>
</dbReference>
<feature type="domain" description="Glycosyl hydrolase family 13 catalytic" evidence="2">
    <location>
        <begin position="119"/>
        <end position="548"/>
    </location>
</feature>
<dbReference type="STRING" id="1033810.HLPCO_000033"/>
<dbReference type="GO" id="GO:0016740">
    <property type="term" value="F:transferase activity"/>
    <property type="evidence" value="ECO:0007669"/>
    <property type="project" value="UniProtKB-KW"/>
</dbReference>
<dbReference type="InterPro" id="IPR013783">
    <property type="entry name" value="Ig-like_fold"/>
</dbReference>
<keyword evidence="3" id="KW-0808">Transferase</keyword>
<dbReference type="InParanoid" id="U2DYR1"/>
<dbReference type="RefSeq" id="WP_008826511.1">
    <property type="nucleotide sequence ID" value="NZ_AFNU02000001.1"/>
</dbReference>
<comment type="caution">
    <text evidence="3">The sequence shown here is derived from an EMBL/GenBank/DDBJ whole genome shotgun (WGS) entry which is preliminary data.</text>
</comment>
<organism evidence="3 4">
    <name type="scientific">Haloplasma contractile SSD-17B</name>
    <dbReference type="NCBI Taxonomy" id="1033810"/>
    <lineage>
        <taxon>Bacteria</taxon>
        <taxon>Bacillati</taxon>
        <taxon>Mycoplasmatota</taxon>
        <taxon>Mollicutes</taxon>
        <taxon>Haloplasmatales</taxon>
        <taxon>Haloplasmataceae</taxon>
        <taxon>Haloplasma</taxon>
    </lineage>
</organism>
<keyword evidence="4" id="KW-1185">Reference proteome</keyword>
<dbReference type="CDD" id="cd02860">
    <property type="entry name" value="E_set_Pullulanase"/>
    <property type="match status" value="1"/>
</dbReference>
<protein>
    <recommendedName>
        <fullName evidence="2">Glycosyl hydrolase family 13 catalytic domain-containing protein</fullName>
    </recommendedName>
</protein>
<dbReference type="InterPro" id="IPR017853">
    <property type="entry name" value="GH"/>
</dbReference>
<comment type="similarity">
    <text evidence="1">Belongs to the glycosyl hydrolase 13 family.</text>
</comment>
<name>U2DYR1_9MOLU</name>
<dbReference type="Pfam" id="PF02922">
    <property type="entry name" value="CBM_48"/>
    <property type="match status" value="1"/>
</dbReference>
<dbReference type="InterPro" id="IPR014756">
    <property type="entry name" value="Ig_E-set"/>
</dbReference>
<dbReference type="AlphaFoldDB" id="U2DYR1"/>
<dbReference type="Gene3D" id="2.60.40.1180">
    <property type="entry name" value="Golgi alpha-mannosidase II"/>
    <property type="match status" value="1"/>
</dbReference>
<dbReference type="eggNOG" id="COG1523">
    <property type="taxonomic scope" value="Bacteria"/>
</dbReference>
<dbReference type="Proteomes" id="UP000005707">
    <property type="component" value="Unassembled WGS sequence"/>
</dbReference>
<dbReference type="Pfam" id="PF00128">
    <property type="entry name" value="Alpha-amylase"/>
    <property type="match status" value="1"/>
</dbReference>
<proteinExistence type="inferred from homology"/>
<dbReference type="InterPro" id="IPR013780">
    <property type="entry name" value="Glyco_hydro_b"/>
</dbReference>
<dbReference type="SMART" id="SM00642">
    <property type="entry name" value="Aamy"/>
    <property type="match status" value="1"/>
</dbReference>
<dbReference type="OrthoDB" id="9761875at2"/>
<dbReference type="EMBL" id="AFNU02000001">
    <property type="protein sequence ID" value="ERJ13382.1"/>
    <property type="molecule type" value="Genomic_DNA"/>
</dbReference>
<dbReference type="SMR" id="U2DYR1"/>
<dbReference type="GO" id="GO:0005975">
    <property type="term" value="P:carbohydrate metabolic process"/>
    <property type="evidence" value="ECO:0007669"/>
    <property type="project" value="InterPro"/>
</dbReference>
<evidence type="ECO:0000313" key="3">
    <source>
        <dbReference type="EMBL" id="ERJ13382.1"/>
    </source>
</evidence>
<reference evidence="3 4" key="1">
    <citation type="journal article" date="2011" name="J. Bacteriol.">
        <title>Genome sequence of Haloplasma contractile, an unusual contractile bacterium from a deep-sea anoxic brine lake.</title>
        <authorList>
            <person name="Antunes A."/>
            <person name="Alam I."/>
            <person name="El Dorry H."/>
            <person name="Siam R."/>
            <person name="Robertson A."/>
            <person name="Bajic V.B."/>
            <person name="Stingl U."/>
        </authorList>
    </citation>
    <scope>NUCLEOTIDE SEQUENCE [LARGE SCALE GENOMIC DNA]</scope>
    <source>
        <strain evidence="3 4">SSD-17B</strain>
    </source>
</reference>
<dbReference type="GO" id="GO:0004553">
    <property type="term" value="F:hydrolase activity, hydrolyzing O-glycosyl compounds"/>
    <property type="evidence" value="ECO:0007669"/>
    <property type="project" value="InterPro"/>
</dbReference>
<dbReference type="InterPro" id="IPR011840">
    <property type="entry name" value="PulA_typeI"/>
</dbReference>